<dbReference type="InterPro" id="IPR025565">
    <property type="entry name" value="DUF4328"/>
</dbReference>
<keyword evidence="1" id="KW-0472">Membrane</keyword>
<feature type="transmembrane region" description="Helical" evidence="1">
    <location>
        <begin position="79"/>
        <end position="100"/>
    </location>
</feature>
<evidence type="ECO:0000313" key="4">
    <source>
        <dbReference type="Proteomes" id="UP001626628"/>
    </source>
</evidence>
<protein>
    <submittedName>
        <fullName evidence="3">DUF4328 domain-containing protein</fullName>
    </submittedName>
</protein>
<name>A0ABZ2QX76_9ACTN</name>
<dbReference type="Pfam" id="PF14219">
    <property type="entry name" value="DUF4328"/>
    <property type="match status" value="1"/>
</dbReference>
<feature type="domain" description="DUF4328" evidence="2">
    <location>
        <begin position="70"/>
        <end position="217"/>
    </location>
</feature>
<keyword evidence="1" id="KW-0812">Transmembrane</keyword>
<proteinExistence type="predicted"/>
<accession>A0ABZ2QX76</accession>
<evidence type="ECO:0000259" key="2">
    <source>
        <dbReference type="Pfam" id="PF14219"/>
    </source>
</evidence>
<organism evidence="3 4">
    <name type="scientific">Streptomyces sirii</name>
    <dbReference type="NCBI Taxonomy" id="3127701"/>
    <lineage>
        <taxon>Bacteria</taxon>
        <taxon>Bacillati</taxon>
        <taxon>Actinomycetota</taxon>
        <taxon>Actinomycetes</taxon>
        <taxon>Kitasatosporales</taxon>
        <taxon>Streptomycetaceae</taxon>
        <taxon>Streptomyces</taxon>
    </lineage>
</organism>
<dbReference type="Proteomes" id="UP001626628">
    <property type="component" value="Chromosome"/>
</dbReference>
<dbReference type="RefSeq" id="WP_399145551.1">
    <property type="nucleotide sequence ID" value="NZ_CP147982.1"/>
</dbReference>
<feature type="transmembrane region" description="Helical" evidence="1">
    <location>
        <begin position="192"/>
        <end position="213"/>
    </location>
</feature>
<keyword evidence="4" id="KW-1185">Reference proteome</keyword>
<reference evidence="3 4" key="1">
    <citation type="submission" date="2024-03" db="EMBL/GenBank/DDBJ databases">
        <title>The complete genome of Streptomyces sirii sp.nov.</title>
        <authorList>
            <person name="Zakalyukina Y.V."/>
            <person name="Belik A.R."/>
            <person name="Biryukov M.V."/>
            <person name="Baturina O.A."/>
            <person name="Kabilov M.R."/>
        </authorList>
    </citation>
    <scope>NUCLEOTIDE SEQUENCE [LARGE SCALE GENOMIC DNA]</scope>
    <source>
        <strain evidence="3 4">BP-8</strain>
    </source>
</reference>
<keyword evidence="1" id="KW-1133">Transmembrane helix</keyword>
<evidence type="ECO:0000313" key="3">
    <source>
        <dbReference type="EMBL" id="WXK80990.1"/>
    </source>
</evidence>
<feature type="transmembrane region" description="Helical" evidence="1">
    <location>
        <begin position="152"/>
        <end position="171"/>
    </location>
</feature>
<sequence>MDGAQQGEPAGASSVGAQPYRPVTGAATAATLLISLELVREVLVSVSSWRNYLVVHDYLAGRVTDADLLAVDSDALATLVSWPSLLVWIAGGVAFLIWLWRARINAELMGGAAAHRRSRALVVGAWIAPVVNLWYPYQIVSDIWKASASRRPVPLALINAWWASFVAASLVKPIQWRMSAEQATEQDVLATANVTTLLAALYLVAGVLVILILRRITTWQTDGLAQNAV</sequence>
<evidence type="ECO:0000256" key="1">
    <source>
        <dbReference type="SAM" id="Phobius"/>
    </source>
</evidence>
<feature type="transmembrane region" description="Helical" evidence="1">
    <location>
        <begin position="120"/>
        <end position="140"/>
    </location>
</feature>
<gene>
    <name evidence="3" type="ORF">WAB15_36070</name>
</gene>
<dbReference type="EMBL" id="CP147982">
    <property type="protein sequence ID" value="WXK80990.1"/>
    <property type="molecule type" value="Genomic_DNA"/>
</dbReference>